<dbReference type="Gene3D" id="1.10.287.110">
    <property type="entry name" value="DnaJ domain"/>
    <property type="match status" value="1"/>
</dbReference>
<dbReference type="CDD" id="cd06257">
    <property type="entry name" value="DnaJ"/>
    <property type="match status" value="1"/>
</dbReference>
<keyword evidence="2" id="KW-1133">Transmembrane helix</keyword>
<keyword evidence="1" id="KW-0175">Coiled coil</keyword>
<evidence type="ECO:0000256" key="1">
    <source>
        <dbReference type="SAM" id="Coils"/>
    </source>
</evidence>
<dbReference type="RefSeq" id="WP_137622634.1">
    <property type="nucleotide sequence ID" value="NZ_NXMA01000011.1"/>
</dbReference>
<organism evidence="4 5">
    <name type="scientific">Campylobacter aviculae</name>
    <dbReference type="NCBI Taxonomy" id="2510190"/>
    <lineage>
        <taxon>Bacteria</taxon>
        <taxon>Pseudomonadati</taxon>
        <taxon>Campylobacterota</taxon>
        <taxon>Epsilonproteobacteria</taxon>
        <taxon>Campylobacterales</taxon>
        <taxon>Campylobacteraceae</taxon>
        <taxon>Campylobacter</taxon>
    </lineage>
</organism>
<dbReference type="AlphaFoldDB" id="A0A4V6DWG8"/>
<dbReference type="EMBL" id="NXMA01000011">
    <property type="protein sequence ID" value="TKX31172.1"/>
    <property type="molecule type" value="Genomic_DNA"/>
</dbReference>
<feature type="transmembrane region" description="Helical" evidence="2">
    <location>
        <begin position="6"/>
        <end position="32"/>
    </location>
</feature>
<dbReference type="PROSITE" id="PS50076">
    <property type="entry name" value="DNAJ_2"/>
    <property type="match status" value="1"/>
</dbReference>
<evidence type="ECO:0000256" key="2">
    <source>
        <dbReference type="SAM" id="Phobius"/>
    </source>
</evidence>
<dbReference type="OrthoDB" id="10011690at2"/>
<feature type="transmembrane region" description="Helical" evidence="2">
    <location>
        <begin position="182"/>
        <end position="204"/>
    </location>
</feature>
<evidence type="ECO:0000313" key="4">
    <source>
        <dbReference type="EMBL" id="TKX31172.1"/>
    </source>
</evidence>
<dbReference type="InterPro" id="IPR001623">
    <property type="entry name" value="DnaJ_domain"/>
</dbReference>
<reference evidence="4 5" key="1">
    <citation type="submission" date="2018-05" db="EMBL/GenBank/DDBJ databases">
        <title>Novel Campyloabacter and Helicobacter Species and Strains.</title>
        <authorList>
            <person name="Mannion A.J."/>
            <person name="Shen Z."/>
            <person name="Fox J.G."/>
        </authorList>
    </citation>
    <scope>NUCLEOTIDE SEQUENCE [LARGE SCALE GENOMIC DNA]</scope>
    <source>
        <strain evidence="5">MIT17-670</strain>
    </source>
</reference>
<keyword evidence="5" id="KW-1185">Reference proteome</keyword>
<keyword evidence="2" id="KW-0472">Membrane</keyword>
<name>A0A4V6DWG8_9BACT</name>
<dbReference type="Pfam" id="PF00226">
    <property type="entry name" value="DnaJ"/>
    <property type="match status" value="1"/>
</dbReference>
<gene>
    <name evidence="4" type="ORF">CQA76_06625</name>
</gene>
<dbReference type="SMART" id="SM00271">
    <property type="entry name" value="DnaJ"/>
    <property type="match status" value="1"/>
</dbReference>
<accession>A0A4V6DWG8</accession>
<protein>
    <recommendedName>
        <fullName evidence="3">J domain-containing protein</fullName>
    </recommendedName>
</protein>
<dbReference type="Proteomes" id="UP000310353">
    <property type="component" value="Unassembled WGS sequence"/>
</dbReference>
<dbReference type="InterPro" id="IPR036869">
    <property type="entry name" value="J_dom_sf"/>
</dbReference>
<dbReference type="SUPFAM" id="SSF46565">
    <property type="entry name" value="Chaperone J-domain"/>
    <property type="match status" value="1"/>
</dbReference>
<keyword evidence="2" id="KW-0812">Transmembrane</keyword>
<evidence type="ECO:0000259" key="3">
    <source>
        <dbReference type="PROSITE" id="PS50076"/>
    </source>
</evidence>
<comment type="caution">
    <text evidence="4">The sequence shown here is derived from an EMBL/GenBank/DDBJ whole genome shotgun (WGS) entry which is preliminary data.</text>
</comment>
<proteinExistence type="predicted"/>
<evidence type="ECO:0000313" key="5">
    <source>
        <dbReference type="Proteomes" id="UP000310353"/>
    </source>
</evidence>
<feature type="transmembrane region" description="Helical" evidence="2">
    <location>
        <begin position="135"/>
        <end position="155"/>
    </location>
</feature>
<sequence length="310" mass="36501">MKMLLYMALGIIVTIMRICVFVYCIVGGLIAAQEAYHLRGVLGEILYFLGFDKKSLIAAILVFFISAWLITLVGSAIIFIAEAILSKLIDNIWQILGRSLAAFVFAPYYFSKAFIYYPIKCSVIVFKYLSWNAKFFLSLIWVTLLTILLIVFFYFDTINLIAHQFSGYYKEIINIRRINYNYIFNIFGICVAVNIISLGVIFLFKKTESLLYIKAYKKLNQSKRYKKEQDKDFSRQEQINNFEQSELDMLLKIFDLTQETLNKENLKKHYKELARQLHPDLVPLHRKKEAHNQFVELQKNYDRLQKYLKE</sequence>
<feature type="domain" description="J" evidence="3">
    <location>
        <begin position="249"/>
        <end position="310"/>
    </location>
</feature>
<feature type="coiled-coil region" evidence="1">
    <location>
        <begin position="256"/>
        <end position="307"/>
    </location>
</feature>
<feature type="transmembrane region" description="Helical" evidence="2">
    <location>
        <begin position="56"/>
        <end position="80"/>
    </location>
</feature>